<dbReference type="KEGG" id="asol:BEN76_04640"/>
<evidence type="ECO:0000313" key="6">
    <source>
        <dbReference type="EMBL" id="APV35335.1"/>
    </source>
</evidence>
<dbReference type="PROSITE" id="PS50931">
    <property type="entry name" value="HTH_LYSR"/>
    <property type="match status" value="1"/>
</dbReference>
<dbReference type="GO" id="GO:0005829">
    <property type="term" value="C:cytosol"/>
    <property type="evidence" value="ECO:0007669"/>
    <property type="project" value="TreeGrafter"/>
</dbReference>
<name>A0A1P8EGL1_9GAMM</name>
<proteinExistence type="inferred from homology"/>
<protein>
    <submittedName>
        <fullName evidence="6">LysR family transcriptional regulator</fullName>
    </submittedName>
</protein>
<evidence type="ECO:0000313" key="7">
    <source>
        <dbReference type="Proteomes" id="UP000185674"/>
    </source>
</evidence>
<dbReference type="InterPro" id="IPR036388">
    <property type="entry name" value="WH-like_DNA-bd_sf"/>
</dbReference>
<dbReference type="PRINTS" id="PR00039">
    <property type="entry name" value="HTHLYSR"/>
</dbReference>
<keyword evidence="2" id="KW-0805">Transcription regulation</keyword>
<dbReference type="Gene3D" id="3.40.190.290">
    <property type="match status" value="1"/>
</dbReference>
<dbReference type="GeneID" id="67511277"/>
<evidence type="ECO:0000256" key="1">
    <source>
        <dbReference type="ARBA" id="ARBA00009437"/>
    </source>
</evidence>
<dbReference type="GO" id="GO:0003700">
    <property type="term" value="F:DNA-binding transcription factor activity"/>
    <property type="evidence" value="ECO:0007669"/>
    <property type="project" value="InterPro"/>
</dbReference>
<dbReference type="Pfam" id="PF00126">
    <property type="entry name" value="HTH_1"/>
    <property type="match status" value="1"/>
</dbReference>
<evidence type="ECO:0000256" key="4">
    <source>
        <dbReference type="ARBA" id="ARBA00023163"/>
    </source>
</evidence>
<comment type="similarity">
    <text evidence="1">Belongs to the LysR transcriptional regulatory family.</text>
</comment>
<dbReference type="Gene3D" id="1.10.10.10">
    <property type="entry name" value="Winged helix-like DNA-binding domain superfamily/Winged helix DNA-binding domain"/>
    <property type="match status" value="1"/>
</dbReference>
<dbReference type="SUPFAM" id="SSF46785">
    <property type="entry name" value="Winged helix' DNA-binding domain"/>
    <property type="match status" value="1"/>
</dbReference>
<sequence>MDIKALKIFVQIVQSQSFTLAAEHMFVTQPTVSKAISLLENELGTALFKKGEAGRKREIELTYTGDLVYQHALKILAEQKKIYETLEDIKQLKKGKLTLGLPPLGSVLLTPLIAMFHKQYPNIELSFLEVGSNTIEQAILAKKIDVGILLSHLNPVLATIPIIDSPLYLLAAKDSYWKHHEAVVLSDLREESFLLYDDSFTLNHLILQAAQLEGFQPKIVCKSSQWDFIAKLVEFSMGVALLPKIYCDQLDASRFTIIPLINTPLRWTLSMAWNTSVPMTSATQAWLKIVEQHKQHIGFKK</sequence>
<feature type="domain" description="HTH lysR-type" evidence="5">
    <location>
        <begin position="1"/>
        <end position="62"/>
    </location>
</feature>
<accession>A0A1P8EGL1</accession>
<dbReference type="CDD" id="cd08438">
    <property type="entry name" value="PBP2_CidR"/>
    <property type="match status" value="1"/>
</dbReference>
<dbReference type="SUPFAM" id="SSF53850">
    <property type="entry name" value="Periplasmic binding protein-like II"/>
    <property type="match status" value="1"/>
</dbReference>
<keyword evidence="4" id="KW-0804">Transcription</keyword>
<evidence type="ECO:0000259" key="5">
    <source>
        <dbReference type="PROSITE" id="PS50931"/>
    </source>
</evidence>
<dbReference type="PANTHER" id="PTHR30419:SF8">
    <property type="entry name" value="NITROGEN ASSIMILATION TRANSCRIPTIONAL ACTIVATOR-RELATED"/>
    <property type="match status" value="1"/>
</dbReference>
<dbReference type="InterPro" id="IPR005119">
    <property type="entry name" value="LysR_subst-bd"/>
</dbReference>
<dbReference type="InterPro" id="IPR036390">
    <property type="entry name" value="WH_DNA-bd_sf"/>
</dbReference>
<dbReference type="RefSeq" id="WP_076032405.1">
    <property type="nucleotide sequence ID" value="NZ_CP016896.1"/>
</dbReference>
<gene>
    <name evidence="6" type="ORF">BEN76_04640</name>
</gene>
<dbReference type="InterPro" id="IPR000847">
    <property type="entry name" value="LysR_HTH_N"/>
</dbReference>
<dbReference type="STRING" id="487316.BEN76_04640"/>
<dbReference type="PANTHER" id="PTHR30419">
    <property type="entry name" value="HTH-TYPE TRANSCRIPTIONAL REGULATOR YBHD"/>
    <property type="match status" value="1"/>
</dbReference>
<dbReference type="InterPro" id="IPR050950">
    <property type="entry name" value="HTH-type_LysR_regulators"/>
</dbReference>
<keyword evidence="3" id="KW-0238">DNA-binding</keyword>
<dbReference type="eggNOG" id="COG0583">
    <property type="taxonomic scope" value="Bacteria"/>
</dbReference>
<evidence type="ECO:0000256" key="3">
    <source>
        <dbReference type="ARBA" id="ARBA00023125"/>
    </source>
</evidence>
<reference evidence="6 7" key="1">
    <citation type="submission" date="2016-08" db="EMBL/GenBank/DDBJ databases">
        <title>Complete genome sequence of Acinetobacter baylyi strain GFJ2.</title>
        <authorList>
            <person name="Tabata M."/>
            <person name="Kuboki S."/>
            <person name="Gibu N."/>
            <person name="Kinouchi Y."/>
            <person name="Vangnai A."/>
            <person name="Kasai D."/>
            <person name="Fukuda M."/>
        </authorList>
    </citation>
    <scope>NUCLEOTIDE SEQUENCE [LARGE SCALE GENOMIC DNA]</scope>
    <source>
        <strain evidence="6 7">GFJ2</strain>
    </source>
</reference>
<dbReference type="EMBL" id="CP016896">
    <property type="protein sequence ID" value="APV35335.1"/>
    <property type="molecule type" value="Genomic_DNA"/>
</dbReference>
<evidence type="ECO:0000256" key="2">
    <source>
        <dbReference type="ARBA" id="ARBA00023015"/>
    </source>
</evidence>
<dbReference type="FunFam" id="1.10.10.10:FF:000001">
    <property type="entry name" value="LysR family transcriptional regulator"/>
    <property type="match status" value="1"/>
</dbReference>
<organism evidence="6 7">
    <name type="scientific">Acinetobacter soli</name>
    <dbReference type="NCBI Taxonomy" id="487316"/>
    <lineage>
        <taxon>Bacteria</taxon>
        <taxon>Pseudomonadati</taxon>
        <taxon>Pseudomonadota</taxon>
        <taxon>Gammaproteobacteria</taxon>
        <taxon>Moraxellales</taxon>
        <taxon>Moraxellaceae</taxon>
        <taxon>Acinetobacter</taxon>
    </lineage>
</organism>
<dbReference type="GO" id="GO:0003677">
    <property type="term" value="F:DNA binding"/>
    <property type="evidence" value="ECO:0007669"/>
    <property type="project" value="UniProtKB-KW"/>
</dbReference>
<dbReference type="Proteomes" id="UP000185674">
    <property type="component" value="Chromosome"/>
</dbReference>
<dbReference type="Pfam" id="PF03466">
    <property type="entry name" value="LysR_substrate"/>
    <property type="match status" value="1"/>
</dbReference>
<dbReference type="AlphaFoldDB" id="A0A1P8EGL1"/>